<comment type="caution">
    <text evidence="3">The sequence shown here is derived from an EMBL/GenBank/DDBJ whole genome shotgun (WGS) entry which is preliminary data.</text>
</comment>
<feature type="transmembrane region" description="Helical" evidence="1">
    <location>
        <begin position="287"/>
        <end position="304"/>
    </location>
</feature>
<dbReference type="Proteomes" id="UP000245887">
    <property type="component" value="Unassembled WGS sequence"/>
</dbReference>
<name>A0A2U1CZT1_9GAMM</name>
<dbReference type="PANTHER" id="PTHR43685">
    <property type="entry name" value="GLYCOSYLTRANSFERASE"/>
    <property type="match status" value="1"/>
</dbReference>
<dbReference type="OrthoDB" id="9069044at2"/>
<dbReference type="InterPro" id="IPR050834">
    <property type="entry name" value="Glycosyltransf_2"/>
</dbReference>
<feature type="transmembrane region" description="Helical" evidence="1">
    <location>
        <begin position="262"/>
        <end position="281"/>
    </location>
</feature>
<dbReference type="PANTHER" id="PTHR43685:SF2">
    <property type="entry name" value="GLYCOSYLTRANSFERASE 2-LIKE DOMAIN-CONTAINING PROTEIN"/>
    <property type="match status" value="1"/>
</dbReference>
<evidence type="ECO:0000256" key="1">
    <source>
        <dbReference type="SAM" id="Phobius"/>
    </source>
</evidence>
<evidence type="ECO:0000313" key="3">
    <source>
        <dbReference type="EMBL" id="PVY78306.1"/>
    </source>
</evidence>
<dbReference type="GO" id="GO:0016740">
    <property type="term" value="F:transferase activity"/>
    <property type="evidence" value="ECO:0007669"/>
    <property type="project" value="UniProtKB-KW"/>
</dbReference>
<keyword evidence="1" id="KW-1133">Transmembrane helix</keyword>
<organism evidence="3 4">
    <name type="scientific">Tamilnaduibacter salinus</name>
    <dbReference type="NCBI Taxonomy" id="1484056"/>
    <lineage>
        <taxon>Bacteria</taxon>
        <taxon>Pseudomonadati</taxon>
        <taxon>Pseudomonadota</taxon>
        <taxon>Gammaproteobacteria</taxon>
        <taxon>Pseudomonadales</taxon>
        <taxon>Marinobacteraceae</taxon>
        <taxon>Tamilnaduibacter</taxon>
    </lineage>
</organism>
<feature type="domain" description="Glycosyltransferase 2-like" evidence="2">
    <location>
        <begin position="42"/>
        <end position="152"/>
    </location>
</feature>
<keyword evidence="3" id="KW-0808">Transferase</keyword>
<proteinExistence type="predicted"/>
<dbReference type="InterPro" id="IPR029044">
    <property type="entry name" value="Nucleotide-diphossugar_trans"/>
</dbReference>
<dbReference type="AlphaFoldDB" id="A0A2U1CZT1"/>
<evidence type="ECO:0000313" key="4">
    <source>
        <dbReference type="Proteomes" id="UP000245887"/>
    </source>
</evidence>
<dbReference type="SUPFAM" id="SSF53448">
    <property type="entry name" value="Nucleotide-diphospho-sugar transferases"/>
    <property type="match status" value="1"/>
</dbReference>
<dbReference type="EMBL" id="QEKQ01000002">
    <property type="protein sequence ID" value="PVY78306.1"/>
    <property type="molecule type" value="Genomic_DNA"/>
</dbReference>
<dbReference type="Pfam" id="PF00535">
    <property type="entry name" value="Glycos_transf_2"/>
    <property type="match status" value="1"/>
</dbReference>
<accession>A0A2U1CZT1</accession>
<sequence>MPTSVTIGLRAWLDPIFYFIGYLLTSRKPKDIIVTEIKPYLSVVIPAYNEADHIGECLNALRDQNCAQEKYEVIVVDNKSTDGTLEIVQQYNVELLARQAGNVGKIRNLGAQKAKGAVLAFIDADCIVDSDWITRAIKLSTDNPTTVFGGGCLLPPNPTAVEKYWLLGNSETRLPKDLIGASIVLRKESFKKIDGFDESVTSGEDTALSRSATTTGLVVRITGELSVVHNGNAKTYSEFAKRQAWHGENYIRDVASSMKDPTFIIILFSLASLSLALLTAIFSLIEWRFLFIVLFFSAPIVFSVKRIVRGRVTPPLTALPIIYALDFVYVQARSYSLLKSIFSTFRP</sequence>
<keyword evidence="1" id="KW-0472">Membrane</keyword>
<protein>
    <submittedName>
        <fullName evidence="3">Cellulose synthase/poly-beta-1,6-N-acetylglucosamine synthase-like glycosyltransferase</fullName>
    </submittedName>
</protein>
<dbReference type="Gene3D" id="3.90.550.10">
    <property type="entry name" value="Spore Coat Polysaccharide Biosynthesis Protein SpsA, Chain A"/>
    <property type="match status" value="1"/>
</dbReference>
<reference evidence="3 4" key="1">
    <citation type="submission" date="2018-04" db="EMBL/GenBank/DDBJ databases">
        <title>Genomic Encyclopedia of Type Strains, Phase IV (KMG-IV): sequencing the most valuable type-strain genomes for metagenomic binning, comparative biology and taxonomic classification.</title>
        <authorList>
            <person name="Goeker M."/>
        </authorList>
    </citation>
    <scope>NUCLEOTIDE SEQUENCE [LARGE SCALE GENOMIC DNA]</scope>
    <source>
        <strain evidence="3 4">DSM 28688</strain>
    </source>
</reference>
<evidence type="ECO:0000259" key="2">
    <source>
        <dbReference type="Pfam" id="PF00535"/>
    </source>
</evidence>
<dbReference type="InterPro" id="IPR001173">
    <property type="entry name" value="Glyco_trans_2-like"/>
</dbReference>
<keyword evidence="1" id="KW-0812">Transmembrane</keyword>
<gene>
    <name evidence="3" type="ORF">C8D92_102347</name>
</gene>